<gene>
    <name evidence="11" type="ORF">BDV95DRAFT_526502</name>
</gene>
<keyword evidence="5" id="KW-0547">Nucleotide-binding</keyword>
<feature type="compositionally biased region" description="Gly residues" evidence="10">
    <location>
        <begin position="190"/>
        <end position="199"/>
    </location>
</feature>
<name>A0A7C8M3X5_9PLEO</name>
<keyword evidence="6" id="KW-0067">ATP-binding</keyword>
<dbReference type="GO" id="GO:0000226">
    <property type="term" value="P:microtubule cytoskeleton organization"/>
    <property type="evidence" value="ECO:0007669"/>
    <property type="project" value="TreeGrafter"/>
</dbReference>
<feature type="region of interest" description="Disordered" evidence="10">
    <location>
        <begin position="60"/>
        <end position="83"/>
    </location>
</feature>
<dbReference type="OrthoDB" id="27603at2759"/>
<evidence type="ECO:0000256" key="3">
    <source>
        <dbReference type="ARBA" id="ARBA00022490"/>
    </source>
</evidence>
<dbReference type="EMBL" id="JAADJZ010000020">
    <property type="protein sequence ID" value="KAF2868076.1"/>
    <property type="molecule type" value="Genomic_DNA"/>
</dbReference>
<dbReference type="InterPro" id="IPR008467">
    <property type="entry name" value="Dynein1_light_intermed_chain"/>
</dbReference>
<evidence type="ECO:0000313" key="11">
    <source>
        <dbReference type="EMBL" id="KAF2868076.1"/>
    </source>
</evidence>
<dbReference type="GO" id="GO:0005868">
    <property type="term" value="C:cytoplasmic dynein complex"/>
    <property type="evidence" value="ECO:0007669"/>
    <property type="project" value="InterPro"/>
</dbReference>
<evidence type="ECO:0000256" key="4">
    <source>
        <dbReference type="ARBA" id="ARBA00022701"/>
    </source>
</evidence>
<comment type="subcellular location">
    <subcellularLocation>
        <location evidence="1">Cytoplasm</location>
        <location evidence="1">Cytoskeleton</location>
    </subcellularLocation>
</comment>
<organism evidence="11 12">
    <name type="scientific">Massariosphaeria phaeospora</name>
    <dbReference type="NCBI Taxonomy" id="100035"/>
    <lineage>
        <taxon>Eukaryota</taxon>
        <taxon>Fungi</taxon>
        <taxon>Dikarya</taxon>
        <taxon>Ascomycota</taxon>
        <taxon>Pezizomycotina</taxon>
        <taxon>Dothideomycetes</taxon>
        <taxon>Pleosporomycetidae</taxon>
        <taxon>Pleosporales</taxon>
        <taxon>Pleosporales incertae sedis</taxon>
        <taxon>Massariosphaeria</taxon>
    </lineage>
</organism>
<keyword evidence="9" id="KW-0206">Cytoskeleton</keyword>
<feature type="region of interest" description="Disordered" evidence="10">
    <location>
        <begin position="183"/>
        <end position="206"/>
    </location>
</feature>
<keyword evidence="7" id="KW-0243">Dynein</keyword>
<comment type="caution">
    <text evidence="11">The sequence shown here is derived from an EMBL/GenBank/DDBJ whole genome shotgun (WGS) entry which is preliminary data.</text>
</comment>
<keyword evidence="3" id="KW-0963">Cytoplasm</keyword>
<feature type="region of interest" description="Disordered" evidence="10">
    <location>
        <begin position="484"/>
        <end position="535"/>
    </location>
</feature>
<feature type="compositionally biased region" description="Polar residues" evidence="10">
    <location>
        <begin position="1"/>
        <end position="11"/>
    </location>
</feature>
<dbReference type="AlphaFoldDB" id="A0A7C8M3X5"/>
<keyword evidence="4" id="KW-0493">Microtubule</keyword>
<dbReference type="GO" id="GO:0035974">
    <property type="term" value="C:meiotic spindle pole body"/>
    <property type="evidence" value="ECO:0007669"/>
    <property type="project" value="TreeGrafter"/>
</dbReference>
<feature type="compositionally biased region" description="Polar residues" evidence="10">
    <location>
        <begin position="523"/>
        <end position="535"/>
    </location>
</feature>
<dbReference type="PANTHER" id="PTHR12688:SF0">
    <property type="entry name" value="DYNEIN LIGHT INTERMEDIATE CHAIN"/>
    <property type="match status" value="1"/>
</dbReference>
<reference evidence="11 12" key="1">
    <citation type="submission" date="2020-01" db="EMBL/GenBank/DDBJ databases">
        <authorList>
            <consortium name="DOE Joint Genome Institute"/>
            <person name="Haridas S."/>
            <person name="Albert R."/>
            <person name="Binder M."/>
            <person name="Bloem J."/>
            <person name="Labutti K."/>
            <person name="Salamov A."/>
            <person name="Andreopoulos B."/>
            <person name="Baker S.E."/>
            <person name="Barry K."/>
            <person name="Bills G."/>
            <person name="Bluhm B.H."/>
            <person name="Cannon C."/>
            <person name="Castanera R."/>
            <person name="Culley D.E."/>
            <person name="Daum C."/>
            <person name="Ezra D."/>
            <person name="Gonzalez J.B."/>
            <person name="Henrissat B."/>
            <person name="Kuo A."/>
            <person name="Liang C."/>
            <person name="Lipzen A."/>
            <person name="Lutzoni F."/>
            <person name="Magnuson J."/>
            <person name="Mondo S."/>
            <person name="Nolan M."/>
            <person name="Ohm R."/>
            <person name="Pangilinan J."/>
            <person name="Park H.-J.H."/>
            <person name="Ramirez L."/>
            <person name="Alfaro M."/>
            <person name="Sun H."/>
            <person name="Tritt A."/>
            <person name="Yoshinaga Y."/>
            <person name="Zwiers L.-H.L."/>
            <person name="Turgeon B.G."/>
            <person name="Goodwin S.B."/>
            <person name="Spatafora J.W."/>
            <person name="Crous P.W."/>
            <person name="Grigoriev I.V."/>
        </authorList>
    </citation>
    <scope>NUCLEOTIDE SEQUENCE [LARGE SCALE GENOMIC DNA]</scope>
    <source>
        <strain evidence="11 12">CBS 611.86</strain>
    </source>
</reference>
<dbReference type="InterPro" id="IPR022780">
    <property type="entry name" value="Dynein_light_int_chain"/>
</dbReference>
<protein>
    <submittedName>
        <fullName evidence="11">Dynein</fullName>
    </submittedName>
</protein>
<evidence type="ECO:0000256" key="1">
    <source>
        <dbReference type="ARBA" id="ARBA00004245"/>
    </source>
</evidence>
<keyword evidence="8" id="KW-0505">Motor protein</keyword>
<evidence type="ECO:0000256" key="5">
    <source>
        <dbReference type="ARBA" id="ARBA00022741"/>
    </source>
</evidence>
<proteinExistence type="predicted"/>
<feature type="region of interest" description="Disordered" evidence="10">
    <location>
        <begin position="346"/>
        <end position="397"/>
    </location>
</feature>
<dbReference type="GO" id="GO:0007018">
    <property type="term" value="P:microtubule-based movement"/>
    <property type="evidence" value="ECO:0007669"/>
    <property type="project" value="InterPro"/>
</dbReference>
<dbReference type="PANTHER" id="PTHR12688">
    <property type="entry name" value="DYNEIN LIGHT INTERMEDIATE CHAIN"/>
    <property type="match status" value="1"/>
</dbReference>
<dbReference type="Pfam" id="PF05783">
    <property type="entry name" value="DLIC"/>
    <property type="match status" value="1"/>
</dbReference>
<evidence type="ECO:0000256" key="2">
    <source>
        <dbReference type="ARBA" id="ARBA00022448"/>
    </source>
</evidence>
<dbReference type="GO" id="GO:0005524">
    <property type="term" value="F:ATP binding"/>
    <property type="evidence" value="ECO:0007669"/>
    <property type="project" value="UniProtKB-KW"/>
</dbReference>
<sequence length="535" mass="59566">MTSARRTSNFPGRTAGDRPGSRDKEKEEIWKPMLDNFSSGKRLPEKSLLILGGTPESQREFLESVSTDPASNRRPPDRGRKPPVANQFALGYTYQDVLDTDHEDTLARLSLYLLAHPSPSFTPLIKPYLNPRTLPHMLVVILLDWNHPWLWIRQLRDWIRVLRSLILSLDDASKEVLEDNISTLQDKGRGGGGGGGGSEASGNSGIDHVKIPMGRGEWDEPLGIPLCVVCQNADKIEALEKERGWKEDEFDFVLQYLRTILLKHGASLVYTMPSAPGSLQTLIHSTLGIKSLLKQKQLKHNVTDRDRVLVPPNWDSWAKIRILREGFDVEGVSNNWAVDIDIPSHMKPVTNGQAPSETPAENGGPEQSPMESEEARSATSIYEETIRNPETDYPLTTLNSKQTNGIEVSSKDAQKFLTEQLGLLDVLRREDDNEAKVKAARKKDDPAYRTWADDASGVVEEHIGPVQFNMGGIQVNADEMVKRLQDREANRTSEPDSPSSPPANDQDPKMDNDKLMSFFSGLITKTGNPASNGPR</sequence>
<feature type="region of interest" description="Disordered" evidence="10">
    <location>
        <begin position="1"/>
        <end position="40"/>
    </location>
</feature>
<evidence type="ECO:0000256" key="8">
    <source>
        <dbReference type="ARBA" id="ARBA00023175"/>
    </source>
</evidence>
<feature type="compositionally biased region" description="Basic and acidic residues" evidence="10">
    <location>
        <begin position="15"/>
        <end position="30"/>
    </location>
</feature>
<dbReference type="GO" id="GO:0045504">
    <property type="term" value="F:dynein heavy chain binding"/>
    <property type="evidence" value="ECO:0007669"/>
    <property type="project" value="TreeGrafter"/>
</dbReference>
<keyword evidence="12" id="KW-1185">Reference proteome</keyword>
<keyword evidence="2" id="KW-0813">Transport</keyword>
<dbReference type="Proteomes" id="UP000481861">
    <property type="component" value="Unassembled WGS sequence"/>
</dbReference>
<evidence type="ECO:0000256" key="9">
    <source>
        <dbReference type="ARBA" id="ARBA00023212"/>
    </source>
</evidence>
<dbReference type="GO" id="GO:0005874">
    <property type="term" value="C:microtubule"/>
    <property type="evidence" value="ECO:0007669"/>
    <property type="project" value="UniProtKB-KW"/>
</dbReference>
<evidence type="ECO:0000256" key="10">
    <source>
        <dbReference type="SAM" id="MobiDB-lite"/>
    </source>
</evidence>
<evidence type="ECO:0000256" key="7">
    <source>
        <dbReference type="ARBA" id="ARBA00023017"/>
    </source>
</evidence>
<evidence type="ECO:0000313" key="12">
    <source>
        <dbReference type="Proteomes" id="UP000481861"/>
    </source>
</evidence>
<accession>A0A7C8M3X5</accession>
<feature type="compositionally biased region" description="Basic and acidic residues" evidence="10">
    <location>
        <begin position="484"/>
        <end position="494"/>
    </location>
</feature>
<evidence type="ECO:0000256" key="6">
    <source>
        <dbReference type="ARBA" id="ARBA00022840"/>
    </source>
</evidence>